<dbReference type="PANTHER" id="PTHR43782:SF3">
    <property type="entry name" value="ARGINASE"/>
    <property type="match status" value="1"/>
</dbReference>
<dbReference type="STRING" id="688.A6E04_07925"/>
<dbReference type="InterPro" id="IPR006035">
    <property type="entry name" value="Ureohydrolase"/>
</dbReference>
<keyword evidence="1 4" id="KW-0479">Metal-binding</keyword>
<dbReference type="Proteomes" id="UP000093523">
    <property type="component" value="Unassembled WGS sequence"/>
</dbReference>
<feature type="binding site" evidence="4">
    <location>
        <position position="135"/>
    </location>
    <ligand>
        <name>Mn(2+)</name>
        <dbReference type="ChEBI" id="CHEBI:29035"/>
        <label>1</label>
    </ligand>
</feature>
<feature type="binding site" evidence="4">
    <location>
        <position position="235"/>
    </location>
    <ligand>
        <name>Mn(2+)</name>
        <dbReference type="ChEBI" id="CHEBI:29035"/>
        <label>1</label>
    </ligand>
</feature>
<feature type="binding site" evidence="4">
    <location>
        <position position="107"/>
    </location>
    <ligand>
        <name>Mn(2+)</name>
        <dbReference type="ChEBI" id="CHEBI:29035"/>
        <label>1</label>
    </ligand>
</feature>
<comment type="similarity">
    <text evidence="5">Belongs to the arginase family.</text>
</comment>
<dbReference type="GO" id="GO:0004053">
    <property type="term" value="F:arginase activity"/>
    <property type="evidence" value="ECO:0007669"/>
    <property type="project" value="TreeGrafter"/>
</dbReference>
<dbReference type="PANTHER" id="PTHR43782">
    <property type="entry name" value="ARGINASE"/>
    <property type="match status" value="1"/>
</dbReference>
<dbReference type="OrthoDB" id="9789727at2"/>
<feature type="binding site" evidence="4">
    <location>
        <position position="137"/>
    </location>
    <ligand>
        <name>Mn(2+)</name>
        <dbReference type="ChEBI" id="CHEBI:29035"/>
        <label>1</label>
    </ligand>
</feature>
<evidence type="ECO:0000256" key="5">
    <source>
        <dbReference type="PROSITE-ProRule" id="PRU00742"/>
    </source>
</evidence>
<name>A0A1B9P093_ALILO</name>
<evidence type="ECO:0000256" key="1">
    <source>
        <dbReference type="ARBA" id="ARBA00022723"/>
    </source>
</evidence>
<evidence type="ECO:0000256" key="2">
    <source>
        <dbReference type="ARBA" id="ARBA00022801"/>
    </source>
</evidence>
<dbReference type="PROSITE" id="PS51409">
    <property type="entry name" value="ARGINASE_2"/>
    <property type="match status" value="1"/>
</dbReference>
<keyword evidence="2" id="KW-0378">Hydrolase</keyword>
<evidence type="ECO:0000256" key="3">
    <source>
        <dbReference type="ARBA" id="ARBA00023211"/>
    </source>
</evidence>
<evidence type="ECO:0000313" key="7">
    <source>
        <dbReference type="Proteomes" id="UP000093523"/>
    </source>
</evidence>
<feature type="binding site" evidence="4">
    <location>
        <position position="237"/>
    </location>
    <ligand>
        <name>Mn(2+)</name>
        <dbReference type="ChEBI" id="CHEBI:29035"/>
        <label>1</label>
    </ligand>
</feature>
<comment type="caution">
    <text evidence="6">The sequence shown here is derived from an EMBL/GenBank/DDBJ whole genome shotgun (WGS) entry which is preliminary data.</text>
</comment>
<dbReference type="AlphaFoldDB" id="A0A1B9P093"/>
<keyword evidence="3 4" id="KW-0464">Manganese</keyword>
<sequence>MNKAFDIIGAPFNRVGFVTTDESTVDGLRKTDEKTWNGLTEWIDVRNQRWSCDIKDLGDVPLSLKVEEYLSHNKKELALLEYSTDLKNKVLDSYRNKRIPIIIGGDHSVSVGTVQATLEYYQKERKEKVAVVWIDAHADCNGSLQSNLHGKPLALLMDKYGYNGWFVEPELVLSPDDIYYVAVRDLMPNEAELIDELDISNYDMEAIDNLGFNTVLDQLMTELNGKYDRFFVSFDYDCLDGALFRACATPNVGGLSAREGLTLVKNLASNAKFVGIDFLEYMPELDESGVSKELMIKLIDAVWGFRS</sequence>
<dbReference type="GO" id="GO:0005829">
    <property type="term" value="C:cytosol"/>
    <property type="evidence" value="ECO:0007669"/>
    <property type="project" value="TreeGrafter"/>
</dbReference>
<evidence type="ECO:0000313" key="6">
    <source>
        <dbReference type="EMBL" id="OCH21780.1"/>
    </source>
</evidence>
<dbReference type="InterPro" id="IPR023696">
    <property type="entry name" value="Ureohydrolase_dom_sf"/>
</dbReference>
<accession>A0A1B9P093</accession>
<organism evidence="6 7">
    <name type="scientific">Aliivibrio logei</name>
    <name type="common">Vibrio logei</name>
    <dbReference type="NCBI Taxonomy" id="688"/>
    <lineage>
        <taxon>Bacteria</taxon>
        <taxon>Pseudomonadati</taxon>
        <taxon>Pseudomonadota</taxon>
        <taxon>Gammaproteobacteria</taxon>
        <taxon>Vibrionales</taxon>
        <taxon>Vibrionaceae</taxon>
        <taxon>Aliivibrio</taxon>
    </lineage>
</organism>
<dbReference type="PIRSF" id="PIRSF036979">
    <property type="entry name" value="Arginase"/>
    <property type="match status" value="1"/>
</dbReference>
<dbReference type="GO" id="GO:0030145">
    <property type="term" value="F:manganese ion binding"/>
    <property type="evidence" value="ECO:0007669"/>
    <property type="project" value="TreeGrafter"/>
</dbReference>
<feature type="binding site" evidence="4">
    <location>
        <position position="139"/>
    </location>
    <ligand>
        <name>Mn(2+)</name>
        <dbReference type="ChEBI" id="CHEBI:29035"/>
        <label>1</label>
    </ligand>
</feature>
<evidence type="ECO:0000256" key="4">
    <source>
        <dbReference type="PIRSR" id="PIRSR036979-1"/>
    </source>
</evidence>
<dbReference type="Pfam" id="PF00491">
    <property type="entry name" value="Arginase"/>
    <property type="match status" value="1"/>
</dbReference>
<comment type="cofactor">
    <cofactor evidence="4">
        <name>Mn(2+)</name>
        <dbReference type="ChEBI" id="CHEBI:29035"/>
    </cofactor>
    <text evidence="4">Binds 2 manganese ions per subunit.</text>
</comment>
<dbReference type="RefSeq" id="WP_065610397.1">
    <property type="nucleotide sequence ID" value="NZ_CAWMPN010000008.1"/>
</dbReference>
<dbReference type="SUPFAM" id="SSF52768">
    <property type="entry name" value="Arginase/deacetylase"/>
    <property type="match status" value="1"/>
</dbReference>
<reference evidence="6 7" key="1">
    <citation type="submission" date="2016-06" db="EMBL/GenBank/DDBJ databases">
        <authorList>
            <person name="Kjaerup R.B."/>
            <person name="Dalgaard T.S."/>
            <person name="Juul-Madsen H.R."/>
        </authorList>
    </citation>
    <scope>NUCLEOTIDE SEQUENCE [LARGE SCALE GENOMIC DNA]</scope>
    <source>
        <strain evidence="6 7">1S159</strain>
    </source>
</reference>
<gene>
    <name evidence="6" type="ORF">A6E04_07925</name>
</gene>
<protein>
    <submittedName>
        <fullName evidence="6">Arginase</fullName>
    </submittedName>
</protein>
<dbReference type="Gene3D" id="3.40.800.10">
    <property type="entry name" value="Ureohydrolase domain"/>
    <property type="match status" value="1"/>
</dbReference>
<dbReference type="PRINTS" id="PR00116">
    <property type="entry name" value="ARGINASE"/>
</dbReference>
<proteinExistence type="inferred from homology"/>
<dbReference type="EMBL" id="MAJU01000008">
    <property type="protein sequence ID" value="OCH21780.1"/>
    <property type="molecule type" value="Genomic_DNA"/>
</dbReference>